<name>A0A1C5I679_9ACTN</name>
<dbReference type="Gene3D" id="3.30.1050.10">
    <property type="entry name" value="SCP2 sterol-binding domain"/>
    <property type="match status" value="1"/>
</dbReference>
<evidence type="ECO:0000256" key="1">
    <source>
        <dbReference type="SAM" id="MobiDB-lite"/>
    </source>
</evidence>
<dbReference type="InterPro" id="IPR036527">
    <property type="entry name" value="SCP2_sterol-bd_dom_sf"/>
</dbReference>
<protein>
    <submittedName>
        <fullName evidence="3">SCP-2 sterol transfer family protein</fullName>
    </submittedName>
</protein>
<accession>A0A1C5I679</accession>
<feature type="domain" description="SCP2" evidence="2">
    <location>
        <begin position="21"/>
        <end position="101"/>
    </location>
</feature>
<keyword evidence="4" id="KW-1185">Reference proteome</keyword>
<evidence type="ECO:0000313" key="3">
    <source>
        <dbReference type="EMBL" id="SCG53952.1"/>
    </source>
</evidence>
<gene>
    <name evidence="3" type="ORF">GA0070613_2351</name>
</gene>
<dbReference type="RefSeq" id="WP_089012292.1">
    <property type="nucleotide sequence ID" value="NZ_LT607754.1"/>
</dbReference>
<reference evidence="4" key="1">
    <citation type="submission" date="2016-06" db="EMBL/GenBank/DDBJ databases">
        <authorList>
            <person name="Varghese N."/>
            <person name="Submissions Spin"/>
        </authorList>
    </citation>
    <scope>NUCLEOTIDE SEQUENCE [LARGE SCALE GENOMIC DNA]</scope>
    <source>
        <strain evidence="4">DSM 43819</strain>
    </source>
</reference>
<proteinExistence type="predicted"/>
<sequence length="126" mass="13650">MGEATERFFASLPARAPAVLRSPIKGTLQIALATGNRTDHWLVELAPGSARVTHGRGPADAVWNSSPDLFERLVTGRAQAIAAVFRNEATFSGNVVLILAFRLFFPNPPGTRDPRETAREQAGRRA</sequence>
<evidence type="ECO:0000313" key="4">
    <source>
        <dbReference type="Proteomes" id="UP000198221"/>
    </source>
</evidence>
<dbReference type="Proteomes" id="UP000198221">
    <property type="component" value="Chromosome I"/>
</dbReference>
<dbReference type="AlphaFoldDB" id="A0A1C5I679"/>
<dbReference type="SUPFAM" id="SSF55718">
    <property type="entry name" value="SCP-like"/>
    <property type="match status" value="1"/>
</dbReference>
<dbReference type="Pfam" id="PF02036">
    <property type="entry name" value="SCP2"/>
    <property type="match status" value="1"/>
</dbReference>
<dbReference type="EMBL" id="LT607754">
    <property type="protein sequence ID" value="SCG53952.1"/>
    <property type="molecule type" value="Genomic_DNA"/>
</dbReference>
<dbReference type="InterPro" id="IPR003033">
    <property type="entry name" value="SCP2_sterol-bd_dom"/>
</dbReference>
<feature type="compositionally biased region" description="Basic and acidic residues" evidence="1">
    <location>
        <begin position="112"/>
        <end position="126"/>
    </location>
</feature>
<feature type="region of interest" description="Disordered" evidence="1">
    <location>
        <begin position="107"/>
        <end position="126"/>
    </location>
</feature>
<dbReference type="OrthoDB" id="3402301at2"/>
<organism evidence="3 4">
    <name type="scientific">Micromonospora inositola</name>
    <dbReference type="NCBI Taxonomy" id="47865"/>
    <lineage>
        <taxon>Bacteria</taxon>
        <taxon>Bacillati</taxon>
        <taxon>Actinomycetota</taxon>
        <taxon>Actinomycetes</taxon>
        <taxon>Micromonosporales</taxon>
        <taxon>Micromonosporaceae</taxon>
        <taxon>Micromonospora</taxon>
    </lineage>
</organism>
<evidence type="ECO:0000259" key="2">
    <source>
        <dbReference type="Pfam" id="PF02036"/>
    </source>
</evidence>